<dbReference type="PANTHER" id="PTHR44378:SF1">
    <property type="entry name" value="ACYL-ACTIVATING ENZYME 18, PEROXISOMAL-RELATED"/>
    <property type="match status" value="1"/>
</dbReference>
<dbReference type="UniPathway" id="UPA00372">
    <property type="reaction ID" value="UER00547"/>
</dbReference>
<dbReference type="InterPro" id="IPR045851">
    <property type="entry name" value="AMP-bd_C_sf"/>
</dbReference>
<keyword evidence="6" id="KW-1185">Reference proteome</keyword>
<dbReference type="Gene3D" id="3.40.50.12780">
    <property type="entry name" value="N-terminal domain of ligase-like"/>
    <property type="match status" value="2"/>
</dbReference>
<dbReference type="STRING" id="542762.A0A4S4EZY7"/>
<dbReference type="GO" id="GO:0009698">
    <property type="term" value="P:phenylpropanoid metabolic process"/>
    <property type="evidence" value="ECO:0007669"/>
    <property type="project" value="UniProtKB-KW"/>
</dbReference>
<dbReference type="InterPro" id="IPR000873">
    <property type="entry name" value="AMP-dep_synth/lig_dom"/>
</dbReference>
<feature type="domain" description="AMP-dependent synthetase/ligase" evidence="4">
    <location>
        <begin position="186"/>
        <end position="614"/>
    </location>
</feature>
<dbReference type="Proteomes" id="UP000306102">
    <property type="component" value="Unassembled WGS sequence"/>
</dbReference>
<feature type="transmembrane region" description="Helical" evidence="3">
    <location>
        <begin position="246"/>
        <end position="267"/>
    </location>
</feature>
<keyword evidence="3" id="KW-0812">Transmembrane</keyword>
<dbReference type="AlphaFoldDB" id="A0A4S4EZY7"/>
<dbReference type="InterPro" id="IPR020845">
    <property type="entry name" value="AMP-binding_CS"/>
</dbReference>
<comment type="pathway">
    <text evidence="1">Phytoalexin biosynthesis; 3,4',5-trihydroxystilbene biosynthesis; 3,4',5-trihydroxystilbene from trans-4-coumarate: step 1/2.</text>
</comment>
<keyword evidence="2" id="KW-0587">Phenylpropanoid metabolism</keyword>
<keyword evidence="3" id="KW-0472">Membrane</keyword>
<proteinExistence type="predicted"/>
<evidence type="ECO:0000313" key="6">
    <source>
        <dbReference type="Proteomes" id="UP000306102"/>
    </source>
</evidence>
<dbReference type="InterPro" id="IPR042099">
    <property type="entry name" value="ANL_N_sf"/>
</dbReference>
<dbReference type="EMBL" id="SDRB02000740">
    <property type="protein sequence ID" value="THG22698.1"/>
    <property type="molecule type" value="Genomic_DNA"/>
</dbReference>
<evidence type="ECO:0000259" key="4">
    <source>
        <dbReference type="Pfam" id="PF00501"/>
    </source>
</evidence>
<organism evidence="5 6">
    <name type="scientific">Camellia sinensis var. sinensis</name>
    <name type="common">China tea</name>
    <dbReference type="NCBI Taxonomy" id="542762"/>
    <lineage>
        <taxon>Eukaryota</taxon>
        <taxon>Viridiplantae</taxon>
        <taxon>Streptophyta</taxon>
        <taxon>Embryophyta</taxon>
        <taxon>Tracheophyta</taxon>
        <taxon>Spermatophyta</taxon>
        <taxon>Magnoliopsida</taxon>
        <taxon>eudicotyledons</taxon>
        <taxon>Gunneridae</taxon>
        <taxon>Pentapetalae</taxon>
        <taxon>asterids</taxon>
        <taxon>Ericales</taxon>
        <taxon>Theaceae</taxon>
        <taxon>Camellia</taxon>
    </lineage>
</organism>
<dbReference type="PROSITE" id="PS00455">
    <property type="entry name" value="AMP_BINDING"/>
    <property type="match status" value="1"/>
</dbReference>
<evidence type="ECO:0000256" key="3">
    <source>
        <dbReference type="SAM" id="Phobius"/>
    </source>
</evidence>
<accession>A0A4S4EZY7</accession>
<gene>
    <name evidence="5" type="ORF">TEA_011565</name>
</gene>
<dbReference type="SUPFAM" id="SSF56801">
    <property type="entry name" value="Acetyl-CoA synthetase-like"/>
    <property type="match status" value="1"/>
</dbReference>
<protein>
    <recommendedName>
        <fullName evidence="4">AMP-dependent synthetase/ligase domain-containing protein</fullName>
    </recommendedName>
</protein>
<name>A0A4S4EZY7_CAMSN</name>
<reference evidence="5 6" key="1">
    <citation type="journal article" date="2018" name="Proc. Natl. Acad. Sci. U.S.A.">
        <title>Draft genome sequence of Camellia sinensis var. sinensis provides insights into the evolution of the tea genome and tea quality.</title>
        <authorList>
            <person name="Wei C."/>
            <person name="Yang H."/>
            <person name="Wang S."/>
            <person name="Zhao J."/>
            <person name="Liu C."/>
            <person name="Gao L."/>
            <person name="Xia E."/>
            <person name="Lu Y."/>
            <person name="Tai Y."/>
            <person name="She G."/>
            <person name="Sun J."/>
            <person name="Cao H."/>
            <person name="Tong W."/>
            <person name="Gao Q."/>
            <person name="Li Y."/>
            <person name="Deng W."/>
            <person name="Jiang X."/>
            <person name="Wang W."/>
            <person name="Chen Q."/>
            <person name="Zhang S."/>
            <person name="Li H."/>
            <person name="Wu J."/>
            <person name="Wang P."/>
            <person name="Li P."/>
            <person name="Shi C."/>
            <person name="Zheng F."/>
            <person name="Jian J."/>
            <person name="Huang B."/>
            <person name="Shan D."/>
            <person name="Shi M."/>
            <person name="Fang C."/>
            <person name="Yue Y."/>
            <person name="Li F."/>
            <person name="Li D."/>
            <person name="Wei S."/>
            <person name="Han B."/>
            <person name="Jiang C."/>
            <person name="Yin Y."/>
            <person name="Xia T."/>
            <person name="Zhang Z."/>
            <person name="Bennetzen J.L."/>
            <person name="Zhao S."/>
            <person name="Wan X."/>
        </authorList>
    </citation>
    <scope>NUCLEOTIDE SEQUENCE [LARGE SCALE GENOMIC DNA]</scope>
    <source>
        <strain evidence="6">cv. Shuchazao</strain>
        <tissue evidence="5">Leaf</tissue>
    </source>
</reference>
<evidence type="ECO:0000256" key="2">
    <source>
        <dbReference type="ARBA" id="ARBA00023051"/>
    </source>
</evidence>
<dbReference type="Pfam" id="PF00501">
    <property type="entry name" value="AMP-binding"/>
    <property type="match status" value="1"/>
</dbReference>
<evidence type="ECO:0000256" key="1">
    <source>
        <dbReference type="ARBA" id="ARBA00004930"/>
    </source>
</evidence>
<dbReference type="Gene3D" id="3.30.300.30">
    <property type="match status" value="1"/>
</dbReference>
<comment type="caution">
    <text evidence="5">The sequence shown here is derived from an EMBL/GenBank/DDBJ whole genome shotgun (WGS) entry which is preliminary data.</text>
</comment>
<keyword evidence="3" id="KW-1133">Transmembrane helix</keyword>
<evidence type="ECO:0000313" key="5">
    <source>
        <dbReference type="EMBL" id="THG22698.1"/>
    </source>
</evidence>
<dbReference type="PANTHER" id="PTHR44378">
    <property type="entry name" value="ACYL-ACTIVATING ENZYME 17, PEROXISOMAL-RELATED"/>
    <property type="match status" value="1"/>
</dbReference>
<sequence>MGRGISEVGVGELVKAGLDLEEAKVVERGLKDAIAGTGGGGSDPRELWRQITARRLLRPSHPHKLHQLVYHSVYAHYDSSANGPPLYCFPSLNQSKYTNLGRLMETHGSKLLGASYKDPITSFSLFQKFTVQHPEASLCLHLSIQFREVPNCILDTSDKSKHGGTWLPGSVLNIAECCLQATKYPRKQDDSLAIVWRNEDCDDSHVNQMTLKELREQVMSVASALDAIFSKGDAIAIDMPMTVTAVIIYLAIVLSGFVVVSIADSFAAKEIATRLRVSRAKAIFTQMKPNRDRVCPFVTPIQCETRSPSLKPNPEARFEPLLYMCHQGSQSLRSDAYKSINRGRIQPFISFQFQNSDFIVRGGRKFPLYSRVVEAVPPKAIVIPASGKDVDVQLRKQDLSWKHFLSSVDYHPRSNYFSPVYLPIDSTTNILFSSGTTGDPKAIPWTQLSPIRCAADSWANVDVQSGDVLCWPTNLGWVMGPILLYSCFLTGATLALYHGSPLGRGFGQFVQDAGVTILGTVPSLVKAWKSTHCMEGLDWTKIRSFGSTGEASNVDDDLWLSSRAYYKPIIECCGGTELASSYIQGSLLQPQAFGTFSSASMTTGFVILDEHGVPYLDDQACVGEVGLFPQYMGATDRLLNADHEEVYFKGMPMYKGMQLRRHGDIIKRTAGGYFVVQGRADDTMNLGGVKTSSVEIERVCDQANESIMETAAVSAAPANGGPEQLAIFVVLKKGFNTQPDKLKMLFSRAIQRNLNPLFKVNFVKIVPEFPRTASNKLLRRVLRDKLKHELHIAREIVIDQITSAEQIAAVRISITESIEYVQISTIESIGFV</sequence>